<comment type="caution">
    <text evidence="2">The sequence shown here is derived from an EMBL/GenBank/DDBJ whole genome shotgun (WGS) entry which is preliminary data.</text>
</comment>
<keyword evidence="1" id="KW-0175">Coiled coil</keyword>
<dbReference type="EMBL" id="JAPWTJ010001063">
    <property type="protein sequence ID" value="KAJ8974041.1"/>
    <property type="molecule type" value="Genomic_DNA"/>
</dbReference>
<evidence type="ECO:0000256" key="1">
    <source>
        <dbReference type="SAM" id="Coils"/>
    </source>
</evidence>
<evidence type="ECO:0008006" key="4">
    <source>
        <dbReference type="Google" id="ProtNLM"/>
    </source>
</evidence>
<gene>
    <name evidence="2" type="ORF">NQ317_008982</name>
</gene>
<keyword evidence="3" id="KW-1185">Reference proteome</keyword>
<feature type="coiled-coil region" evidence="1">
    <location>
        <begin position="64"/>
        <end position="94"/>
    </location>
</feature>
<protein>
    <recommendedName>
        <fullName evidence="4">Coiled-coil domain-containing protein 86</fullName>
    </recommendedName>
</protein>
<name>A0ABQ9J7B3_9CUCU</name>
<dbReference type="Proteomes" id="UP001162164">
    <property type="component" value="Unassembled WGS sequence"/>
</dbReference>
<reference evidence="2" key="1">
    <citation type="journal article" date="2023" name="Insect Mol. Biol.">
        <title>Genome sequencing provides insights into the evolution of gene families encoding plant cell wall-degrading enzymes in longhorned beetles.</title>
        <authorList>
            <person name="Shin N.R."/>
            <person name="Okamura Y."/>
            <person name="Kirsch R."/>
            <person name="Pauchet Y."/>
        </authorList>
    </citation>
    <scope>NUCLEOTIDE SEQUENCE</scope>
    <source>
        <strain evidence="2">MMC_N1</strain>
    </source>
</reference>
<sequence length="95" mass="11280">MVINIEEQGQETKRNVKNAVKKKPISIPKGKPKSGRIWKSERTKFSSNIKTRSIHMTFEKKRALKEQLKYITNLSNTIKRVQQEEEERRERKKKG</sequence>
<evidence type="ECO:0000313" key="3">
    <source>
        <dbReference type="Proteomes" id="UP001162164"/>
    </source>
</evidence>
<evidence type="ECO:0000313" key="2">
    <source>
        <dbReference type="EMBL" id="KAJ8974041.1"/>
    </source>
</evidence>
<proteinExistence type="predicted"/>
<accession>A0ABQ9J7B3</accession>
<organism evidence="2 3">
    <name type="scientific">Molorchus minor</name>
    <dbReference type="NCBI Taxonomy" id="1323400"/>
    <lineage>
        <taxon>Eukaryota</taxon>
        <taxon>Metazoa</taxon>
        <taxon>Ecdysozoa</taxon>
        <taxon>Arthropoda</taxon>
        <taxon>Hexapoda</taxon>
        <taxon>Insecta</taxon>
        <taxon>Pterygota</taxon>
        <taxon>Neoptera</taxon>
        <taxon>Endopterygota</taxon>
        <taxon>Coleoptera</taxon>
        <taxon>Polyphaga</taxon>
        <taxon>Cucujiformia</taxon>
        <taxon>Chrysomeloidea</taxon>
        <taxon>Cerambycidae</taxon>
        <taxon>Lamiinae</taxon>
        <taxon>Monochamini</taxon>
        <taxon>Molorchus</taxon>
    </lineage>
</organism>